<feature type="coiled-coil region" evidence="1">
    <location>
        <begin position="146"/>
        <end position="187"/>
    </location>
</feature>
<dbReference type="Proteomes" id="UP000499080">
    <property type="component" value="Unassembled WGS sequence"/>
</dbReference>
<reference evidence="3 4" key="1">
    <citation type="journal article" date="2019" name="Sci. Rep.">
        <title>Orb-weaving spider Araneus ventricosus genome elucidates the spidroin gene catalogue.</title>
        <authorList>
            <person name="Kono N."/>
            <person name="Nakamura H."/>
            <person name="Ohtoshi R."/>
            <person name="Moran D.A.P."/>
            <person name="Shinohara A."/>
            <person name="Yoshida Y."/>
            <person name="Fujiwara M."/>
            <person name="Mori M."/>
            <person name="Tomita M."/>
            <person name="Arakawa K."/>
        </authorList>
    </citation>
    <scope>NUCLEOTIDE SEQUENCE [LARGE SCALE GENOMIC DNA]</scope>
</reference>
<evidence type="ECO:0000256" key="1">
    <source>
        <dbReference type="SAM" id="Coils"/>
    </source>
</evidence>
<feature type="domain" description="BEN" evidence="2">
    <location>
        <begin position="157"/>
        <end position="293"/>
    </location>
</feature>
<dbReference type="OrthoDB" id="7555189at2759"/>
<evidence type="ECO:0000259" key="2">
    <source>
        <dbReference type="PROSITE" id="PS51457"/>
    </source>
</evidence>
<proteinExistence type="predicted"/>
<dbReference type="InterPro" id="IPR018379">
    <property type="entry name" value="BEN_domain"/>
</dbReference>
<sequence>MSLIAKKFKNLYVLIHFYQENRFSLLKLCECLPSDVNEFKSEDYEIENWNPKRTLEVMWDGALYPAHFLQFGDDKKKIDSVIDKLGDKSIKVEDVPVVQCSDVSRQPKNDVEISHQLNSLPENLQELHPKEEKKSCDKCKLVDDCRRILKKKCKSLEEENYMIKEEHMKIRSKYNALKAKYKSLKRKNKSEGIESDFIKIGNSTLVEKHKFNMRRLSCVSKSVSDLLDVVFGREILANSSMKGIRGASKPPLPENELNDVMSFTCEKFSADVGTVRAAVRQKLNVAHKSRATQ</sequence>
<dbReference type="Pfam" id="PF10523">
    <property type="entry name" value="BEN"/>
    <property type="match status" value="1"/>
</dbReference>
<evidence type="ECO:0000313" key="4">
    <source>
        <dbReference type="Proteomes" id="UP000499080"/>
    </source>
</evidence>
<gene>
    <name evidence="3" type="ORF">AVEN_218800_1</name>
</gene>
<name>A0A4Y2B4Y9_ARAVE</name>
<dbReference type="PROSITE" id="PS51457">
    <property type="entry name" value="BEN"/>
    <property type="match status" value="1"/>
</dbReference>
<dbReference type="SMART" id="SM01025">
    <property type="entry name" value="BEN"/>
    <property type="match status" value="1"/>
</dbReference>
<accession>A0A4Y2B4Y9</accession>
<dbReference type="EMBL" id="BGPR01000051">
    <property type="protein sequence ID" value="GBL87113.1"/>
    <property type="molecule type" value="Genomic_DNA"/>
</dbReference>
<dbReference type="Gene3D" id="1.10.10.2590">
    <property type="entry name" value="BEN domain"/>
    <property type="match status" value="1"/>
</dbReference>
<dbReference type="GO" id="GO:0003677">
    <property type="term" value="F:DNA binding"/>
    <property type="evidence" value="ECO:0007669"/>
    <property type="project" value="InterPro"/>
</dbReference>
<protein>
    <recommendedName>
        <fullName evidence="2">BEN domain-containing protein</fullName>
    </recommendedName>
</protein>
<comment type="caution">
    <text evidence="3">The sequence shown here is derived from an EMBL/GenBank/DDBJ whole genome shotgun (WGS) entry which is preliminary data.</text>
</comment>
<keyword evidence="1" id="KW-0175">Coiled coil</keyword>
<keyword evidence="4" id="KW-1185">Reference proteome</keyword>
<evidence type="ECO:0000313" key="3">
    <source>
        <dbReference type="EMBL" id="GBL87113.1"/>
    </source>
</evidence>
<organism evidence="3 4">
    <name type="scientific">Araneus ventricosus</name>
    <name type="common">Orbweaver spider</name>
    <name type="synonym">Epeira ventricosa</name>
    <dbReference type="NCBI Taxonomy" id="182803"/>
    <lineage>
        <taxon>Eukaryota</taxon>
        <taxon>Metazoa</taxon>
        <taxon>Ecdysozoa</taxon>
        <taxon>Arthropoda</taxon>
        <taxon>Chelicerata</taxon>
        <taxon>Arachnida</taxon>
        <taxon>Araneae</taxon>
        <taxon>Araneomorphae</taxon>
        <taxon>Entelegynae</taxon>
        <taxon>Araneoidea</taxon>
        <taxon>Araneidae</taxon>
        <taxon>Araneus</taxon>
    </lineage>
</organism>
<dbReference type="AlphaFoldDB" id="A0A4Y2B4Y9"/>